<keyword evidence="1" id="KW-0472">Membrane</keyword>
<sequence>MAIYVSGVYIFIAILAVFFFLKIRAKQYLKNHDESREHTGILAEDRIREAPRLESQWQIAHKIYGIRYNINNKTLEGGLTKDKLEKQNNTLDTAQHALKSSYFNKYLLRCYKSLPASNNIYTGHGYQEIPVRRPSFKNTLFLSRVQNLDKEYDIFSKKSVSLVNCIQRKQDLNDSLKGGNIKIGFEFNSNGREYLPKFSNSKTADQYCQMISALKEGLPGKINEIDENLNELVAPLPKRATRSEILKSNDLTPIMAKIKSSRLEKLPFSELKRMNGKRSNLEICILKKAMFR</sequence>
<keyword evidence="1" id="KW-0812">Transmembrane</keyword>
<name>A0A2T9ZAH0_9FUNG</name>
<comment type="caution">
    <text evidence="2">The sequence shown here is derived from an EMBL/GenBank/DDBJ whole genome shotgun (WGS) entry which is preliminary data.</text>
</comment>
<keyword evidence="1" id="KW-1133">Transmembrane helix</keyword>
<feature type="transmembrane region" description="Helical" evidence="1">
    <location>
        <begin position="6"/>
        <end position="23"/>
    </location>
</feature>
<accession>A0A2T9ZAH0</accession>
<dbReference type="EMBL" id="MBFS01000971">
    <property type="protein sequence ID" value="PVV01581.1"/>
    <property type="molecule type" value="Genomic_DNA"/>
</dbReference>
<proteinExistence type="predicted"/>
<evidence type="ECO:0000313" key="3">
    <source>
        <dbReference type="Proteomes" id="UP000245609"/>
    </source>
</evidence>
<evidence type="ECO:0000313" key="2">
    <source>
        <dbReference type="EMBL" id="PVV01581.1"/>
    </source>
</evidence>
<evidence type="ECO:0000256" key="1">
    <source>
        <dbReference type="SAM" id="Phobius"/>
    </source>
</evidence>
<organism evidence="2 3">
    <name type="scientific">Smittium megazygosporum</name>
    <dbReference type="NCBI Taxonomy" id="133381"/>
    <lineage>
        <taxon>Eukaryota</taxon>
        <taxon>Fungi</taxon>
        <taxon>Fungi incertae sedis</taxon>
        <taxon>Zoopagomycota</taxon>
        <taxon>Kickxellomycotina</taxon>
        <taxon>Harpellomycetes</taxon>
        <taxon>Harpellales</taxon>
        <taxon>Legeriomycetaceae</taxon>
        <taxon>Smittium</taxon>
    </lineage>
</organism>
<reference evidence="2 3" key="1">
    <citation type="journal article" date="2018" name="MBio">
        <title>Comparative Genomics Reveals the Core Gene Toolbox for the Fungus-Insect Symbiosis.</title>
        <authorList>
            <person name="Wang Y."/>
            <person name="Stata M."/>
            <person name="Wang W."/>
            <person name="Stajich J.E."/>
            <person name="White M.M."/>
            <person name="Moncalvo J.M."/>
        </authorList>
    </citation>
    <scope>NUCLEOTIDE SEQUENCE [LARGE SCALE GENOMIC DNA]</scope>
    <source>
        <strain evidence="2 3">SC-DP-2</strain>
    </source>
</reference>
<gene>
    <name evidence="2" type="ORF">BB560_003995</name>
</gene>
<keyword evidence="3" id="KW-1185">Reference proteome</keyword>
<dbReference type="Proteomes" id="UP000245609">
    <property type="component" value="Unassembled WGS sequence"/>
</dbReference>
<dbReference type="AlphaFoldDB" id="A0A2T9ZAH0"/>
<protein>
    <submittedName>
        <fullName evidence="2">Uncharacterized protein</fullName>
    </submittedName>
</protein>